<sequence length="91" mass="10163">MFAATPARLRYRFPMLAQLPPHHGLLRASRLDGVKCAPSPTRVADFSSYVYQPALGNAHYQREGMILSSIHARNESGEMDGWISNTKRAGY</sequence>
<dbReference type="EMBL" id="JADYXP020000024">
    <property type="protein sequence ID" value="KAL0101295.1"/>
    <property type="molecule type" value="Genomic_DNA"/>
</dbReference>
<dbReference type="Proteomes" id="UP001430953">
    <property type="component" value="Unassembled WGS sequence"/>
</dbReference>
<comment type="caution">
    <text evidence="1">The sequence shown here is derived from an EMBL/GenBank/DDBJ whole genome shotgun (WGS) entry which is preliminary data.</text>
</comment>
<evidence type="ECO:0000313" key="2">
    <source>
        <dbReference type="Proteomes" id="UP001430953"/>
    </source>
</evidence>
<accession>A0AAW2EGK2</accession>
<keyword evidence="2" id="KW-1185">Reference proteome</keyword>
<gene>
    <name evidence="1" type="ORF">PUN28_018833</name>
</gene>
<proteinExistence type="predicted"/>
<protein>
    <submittedName>
        <fullName evidence="1">Uncharacterized protein</fullName>
    </submittedName>
</protein>
<organism evidence="1 2">
    <name type="scientific">Cardiocondyla obscurior</name>
    <dbReference type="NCBI Taxonomy" id="286306"/>
    <lineage>
        <taxon>Eukaryota</taxon>
        <taxon>Metazoa</taxon>
        <taxon>Ecdysozoa</taxon>
        <taxon>Arthropoda</taxon>
        <taxon>Hexapoda</taxon>
        <taxon>Insecta</taxon>
        <taxon>Pterygota</taxon>
        <taxon>Neoptera</taxon>
        <taxon>Endopterygota</taxon>
        <taxon>Hymenoptera</taxon>
        <taxon>Apocrita</taxon>
        <taxon>Aculeata</taxon>
        <taxon>Formicoidea</taxon>
        <taxon>Formicidae</taxon>
        <taxon>Myrmicinae</taxon>
        <taxon>Cardiocondyla</taxon>
    </lineage>
</organism>
<reference evidence="1 2" key="1">
    <citation type="submission" date="2023-03" db="EMBL/GenBank/DDBJ databases">
        <title>High recombination rates correlate with genetic variation in Cardiocondyla obscurior ants.</title>
        <authorList>
            <person name="Errbii M."/>
        </authorList>
    </citation>
    <scope>NUCLEOTIDE SEQUENCE [LARGE SCALE GENOMIC DNA]</scope>
    <source>
        <strain evidence="1">Alpha-2009</strain>
        <tissue evidence="1">Whole body</tissue>
    </source>
</reference>
<name>A0AAW2EGK2_9HYME</name>
<dbReference type="AlphaFoldDB" id="A0AAW2EGK2"/>
<evidence type="ECO:0000313" key="1">
    <source>
        <dbReference type="EMBL" id="KAL0101295.1"/>
    </source>
</evidence>